<accession>A0A9D2BNC8</accession>
<gene>
    <name evidence="1" type="ORF">H9980_10485</name>
</gene>
<protein>
    <submittedName>
        <fullName evidence="1">Uncharacterized protein</fullName>
    </submittedName>
</protein>
<proteinExistence type="predicted"/>
<sequence length="79" mass="9384">IIIIDKIEANRYIFLINILEYFKRIKIRNIAIKISNALVISVVLYKLPRPVPLNKFIIQRNVVKNINKNEFMISPKIDY</sequence>
<name>A0A9D2BNC8_9FIRM</name>
<comment type="caution">
    <text evidence="1">The sequence shown here is derived from an EMBL/GenBank/DDBJ whole genome shotgun (WGS) entry which is preliminary data.</text>
</comment>
<evidence type="ECO:0000313" key="2">
    <source>
        <dbReference type="Proteomes" id="UP000886724"/>
    </source>
</evidence>
<reference evidence="1" key="1">
    <citation type="journal article" date="2021" name="PeerJ">
        <title>Extensive microbial diversity within the chicken gut microbiome revealed by metagenomics and culture.</title>
        <authorList>
            <person name="Gilroy R."/>
            <person name="Ravi A."/>
            <person name="Getino M."/>
            <person name="Pursley I."/>
            <person name="Horton D.L."/>
            <person name="Alikhan N.F."/>
            <person name="Baker D."/>
            <person name="Gharbi K."/>
            <person name="Hall N."/>
            <person name="Watson M."/>
            <person name="Adriaenssens E.M."/>
            <person name="Foster-Nyarko E."/>
            <person name="Jarju S."/>
            <person name="Secka A."/>
            <person name="Antonio M."/>
            <person name="Oren A."/>
            <person name="Chaudhuri R.R."/>
            <person name="La Ragione R."/>
            <person name="Hildebrand F."/>
            <person name="Pallen M.J."/>
        </authorList>
    </citation>
    <scope>NUCLEOTIDE SEQUENCE</scope>
    <source>
        <strain evidence="1">ChiGjej1B1-14440</strain>
    </source>
</reference>
<evidence type="ECO:0000313" key="1">
    <source>
        <dbReference type="EMBL" id="HIX82378.1"/>
    </source>
</evidence>
<dbReference type="EMBL" id="DXET01000229">
    <property type="protein sequence ID" value="HIX82378.1"/>
    <property type="molecule type" value="Genomic_DNA"/>
</dbReference>
<feature type="non-terminal residue" evidence="1">
    <location>
        <position position="1"/>
    </location>
</feature>
<reference evidence="1" key="2">
    <citation type="submission" date="2021-04" db="EMBL/GenBank/DDBJ databases">
        <authorList>
            <person name="Gilroy R."/>
        </authorList>
    </citation>
    <scope>NUCLEOTIDE SEQUENCE</scope>
    <source>
        <strain evidence="1">ChiGjej1B1-14440</strain>
    </source>
</reference>
<dbReference type="AlphaFoldDB" id="A0A9D2BNC8"/>
<organism evidence="1 2">
    <name type="scientific">Candidatus Erysipelatoclostridium merdavium</name>
    <dbReference type="NCBI Taxonomy" id="2838566"/>
    <lineage>
        <taxon>Bacteria</taxon>
        <taxon>Bacillati</taxon>
        <taxon>Bacillota</taxon>
        <taxon>Erysipelotrichia</taxon>
        <taxon>Erysipelotrichales</taxon>
        <taxon>Erysipelotrichales incertae sedis</taxon>
    </lineage>
</organism>
<dbReference type="Proteomes" id="UP000886724">
    <property type="component" value="Unassembled WGS sequence"/>
</dbReference>